<dbReference type="Proteomes" id="UP001165427">
    <property type="component" value="Unassembled WGS sequence"/>
</dbReference>
<evidence type="ECO:0000313" key="4">
    <source>
        <dbReference type="Proteomes" id="UP001165427"/>
    </source>
</evidence>
<keyword evidence="1" id="KW-1133">Transmembrane helix</keyword>
<dbReference type="Pfam" id="PF04015">
    <property type="entry name" value="DUF362"/>
    <property type="match status" value="1"/>
</dbReference>
<evidence type="ECO:0000259" key="2">
    <source>
        <dbReference type="Pfam" id="PF04015"/>
    </source>
</evidence>
<gene>
    <name evidence="3" type="ORF">MRX98_16080</name>
</gene>
<feature type="domain" description="DUF362" evidence="2">
    <location>
        <begin position="284"/>
        <end position="418"/>
    </location>
</feature>
<comment type="caution">
    <text evidence="3">The sequence shown here is derived from an EMBL/GenBank/DDBJ whole genome shotgun (WGS) entry which is preliminary data.</text>
</comment>
<dbReference type="InterPro" id="IPR007160">
    <property type="entry name" value="DUF362"/>
</dbReference>
<evidence type="ECO:0000256" key="1">
    <source>
        <dbReference type="SAM" id="Phobius"/>
    </source>
</evidence>
<feature type="transmembrane region" description="Helical" evidence="1">
    <location>
        <begin position="28"/>
        <end position="47"/>
    </location>
</feature>
<protein>
    <submittedName>
        <fullName evidence="3">DUF362 domain-containing protein</fullName>
    </submittedName>
</protein>
<keyword evidence="4" id="KW-1185">Reference proteome</keyword>
<accession>A0AA41RBH8</accession>
<keyword evidence="1" id="KW-0812">Transmembrane</keyword>
<name>A0AA41RBH8_9BACT</name>
<sequence length="475" mass="53241">MAKHNNETHHQESTPCSIAARRLNKRTFLKGIAGLIVAITLGFLGFFQKLGRKGNGNHTVSNAGLAHAGNNVTQQYPLGVGPDGRSRVYLAQGDTPENNMAAILDALGGIEQFIGPEDIIILKPNSQWWAQGMTNTNTMKAFMETVLAIPGFSGEIIIADNHQFAEPNSRGWTTEERNGDFNYNELVAHFQDRGHPNVTKYHWRGAGPNPNPIEGDDQLGSKIVKGPGEGDGYVWSRDIVYTSSLGRRCLLTWPVFTSAYSGVTIDFKNGAWKDGAYIDQPVKFINFSAINHHGPYVGATASIKNYMGIVDMTCGFHGSTPDGYYNTHFIGLRDLRLPLQDKYPWRVRNWINQYNWQYFEHTGGVLGTFMREVRIADLNIITAHWVGWGSRTQKELSGYPRAILASRDPVALDYTACREILLPMTRNNNDYIWHDGLMKLNDPTQKDQPLYRFIEKCHEEGIGNIMPRKIDLVAV</sequence>
<dbReference type="EMBL" id="JALJRB010000021">
    <property type="protein sequence ID" value="MCJ8502103.1"/>
    <property type="molecule type" value="Genomic_DNA"/>
</dbReference>
<dbReference type="AlphaFoldDB" id="A0AA41RBH8"/>
<keyword evidence="1" id="KW-0472">Membrane</keyword>
<evidence type="ECO:0000313" key="3">
    <source>
        <dbReference type="EMBL" id="MCJ8502103.1"/>
    </source>
</evidence>
<reference evidence="3" key="1">
    <citation type="submission" date="2022-04" db="EMBL/GenBank/DDBJ databases">
        <title>Desulfatitalea alkaliphila sp. nov., a novel anaerobic sulfate-reducing bacterium isolated from terrestrial mud volcano, Taman Peninsula, Russia.</title>
        <authorList>
            <person name="Khomyakova M.A."/>
            <person name="Merkel A.Y."/>
            <person name="Slobodkin A.I."/>
        </authorList>
    </citation>
    <scope>NUCLEOTIDE SEQUENCE</scope>
    <source>
        <strain evidence="3">M08but</strain>
    </source>
</reference>
<organism evidence="3 4">
    <name type="scientific">Desulfatitalea alkaliphila</name>
    <dbReference type="NCBI Taxonomy" id="2929485"/>
    <lineage>
        <taxon>Bacteria</taxon>
        <taxon>Pseudomonadati</taxon>
        <taxon>Thermodesulfobacteriota</taxon>
        <taxon>Desulfobacteria</taxon>
        <taxon>Desulfobacterales</taxon>
        <taxon>Desulfosarcinaceae</taxon>
        <taxon>Desulfatitalea</taxon>
    </lineage>
</organism>
<dbReference type="RefSeq" id="WP_246912123.1">
    <property type="nucleotide sequence ID" value="NZ_JALJRB010000021.1"/>
</dbReference>
<proteinExistence type="predicted"/>